<dbReference type="PANTHER" id="PTHR47933">
    <property type="entry name" value="PENTATRICOPEPTIDE REPEAT-CONTAINING PROTEIN 1, MITOCHONDRIAL"/>
    <property type="match status" value="1"/>
</dbReference>
<feature type="repeat" description="PPR" evidence="3">
    <location>
        <begin position="304"/>
        <end position="338"/>
    </location>
</feature>
<sequence length="723" mass="82877">MQKLLRTPIFRSMRARYITPFSTFTSLDNHNIANEALTLINEVRPMEPALEKVSPFLNKQTVVSIQKAQLKQHPQICFRFFIWAARSPLLRSGFAHNLIVEMLSNVQNGNNNEVDMCWSVLDDMRNEKVPIFADAFVVLMSGYWRLQRAKKAVETFGRMKDYECMPNLDAYNVILHVMVKKDDALKLFDEMNERGILPSKVTYTVIMSGLCQARRTDDAYRLFYLMKSRGYSPDIITYNALLNGFCKLGRIDEAFALLKSFRNDGYVIGIQGYSNLINGLIRAKRISEAEELFWKVFKVGLTPDLVLYTIMIRGLSDAKRVKSALNLLRDMMGRGIIPDTQCYNALIKGFCNVGLLDQARSLQLEISQHDQFVDTCTYTILICGPNHYITLIYGLCKAGKLKEAHLVFYKMEIGKNPSLFLRLSQGADRVLDSASLQKMVEKLCESGLILKAYKLLMQLSDSGVVPDIRTYNTLIHGLCKAGQINGALKLFEELQLKGLLPDSVTYGTLIDGLQRVDQEHEAFKLFEQYLYFPTFGSSSVYKSLMTWSCRRRKISVAFSFWLKYLRSLRSQENEVINIVEKCFEKGDMENAVRGLLDMDIKLRDFDSSPYNIWLIGLCQVSRVEEAHKIFSILQEFCVNVSAPSCVMLIHGLCHEGKLDEAFEVFLYTNEKGYRLLPRICNNMLQALLCSQEKSALAFDLLSKMKSMGKSIVDLMFFRYCFWR</sequence>
<dbReference type="Gene3D" id="1.25.40.10">
    <property type="entry name" value="Tetratricopeptide repeat domain"/>
    <property type="match status" value="6"/>
</dbReference>
<keyword evidence="5" id="KW-1185">Reference proteome</keyword>
<gene>
    <name evidence="4" type="ORF">FPE_LOCUS8591</name>
</gene>
<comment type="similarity">
    <text evidence="1">Belongs to the PPR family. P subfamily.</text>
</comment>
<dbReference type="Pfam" id="PF13812">
    <property type="entry name" value="PPR_3"/>
    <property type="match status" value="1"/>
</dbReference>
<name>A0AAD1Z0Z5_9LAMI</name>
<dbReference type="EMBL" id="OU503040">
    <property type="protein sequence ID" value="CAI9761161.1"/>
    <property type="molecule type" value="Genomic_DNA"/>
</dbReference>
<feature type="repeat" description="PPR" evidence="3">
    <location>
        <begin position="199"/>
        <end position="233"/>
    </location>
</feature>
<dbReference type="PANTHER" id="PTHR47933:SF11">
    <property type="entry name" value="PENTATRICOPEPTIDE REPEAT-CONTAINING PROTEIN 2"/>
    <property type="match status" value="1"/>
</dbReference>
<accession>A0AAD1Z0Z5</accession>
<feature type="repeat" description="PPR" evidence="3">
    <location>
        <begin position="234"/>
        <end position="268"/>
    </location>
</feature>
<evidence type="ECO:0000256" key="3">
    <source>
        <dbReference type="PROSITE-ProRule" id="PRU00708"/>
    </source>
</evidence>
<dbReference type="NCBIfam" id="TIGR00756">
    <property type="entry name" value="PPR"/>
    <property type="match status" value="6"/>
</dbReference>
<dbReference type="InterPro" id="IPR051240">
    <property type="entry name" value="Mito_RNA-Proc/Resp"/>
</dbReference>
<dbReference type="InterPro" id="IPR011990">
    <property type="entry name" value="TPR-like_helical_dom_sf"/>
</dbReference>
<dbReference type="GO" id="GO:0003729">
    <property type="term" value="F:mRNA binding"/>
    <property type="evidence" value="ECO:0007669"/>
    <property type="project" value="TreeGrafter"/>
</dbReference>
<dbReference type="PROSITE" id="PS51375">
    <property type="entry name" value="PPR"/>
    <property type="match status" value="8"/>
</dbReference>
<keyword evidence="2" id="KW-0677">Repeat</keyword>
<feature type="repeat" description="PPR" evidence="3">
    <location>
        <begin position="269"/>
        <end position="303"/>
    </location>
</feature>
<evidence type="ECO:0000256" key="1">
    <source>
        <dbReference type="ARBA" id="ARBA00007626"/>
    </source>
</evidence>
<feature type="repeat" description="PPR" evidence="3">
    <location>
        <begin position="432"/>
        <end position="466"/>
    </location>
</feature>
<feature type="repeat" description="PPR" evidence="3">
    <location>
        <begin position="339"/>
        <end position="373"/>
    </location>
</feature>
<evidence type="ECO:0000313" key="4">
    <source>
        <dbReference type="EMBL" id="CAI9761161.1"/>
    </source>
</evidence>
<feature type="repeat" description="PPR" evidence="3">
    <location>
        <begin position="467"/>
        <end position="501"/>
    </location>
</feature>
<evidence type="ECO:0000313" key="5">
    <source>
        <dbReference type="Proteomes" id="UP000834106"/>
    </source>
</evidence>
<dbReference type="Pfam" id="PF13041">
    <property type="entry name" value="PPR_2"/>
    <property type="match status" value="3"/>
</dbReference>
<dbReference type="AlphaFoldDB" id="A0AAD1Z0Z5"/>
<dbReference type="Proteomes" id="UP000834106">
    <property type="component" value="Chromosome 5"/>
</dbReference>
<proteinExistence type="inferred from homology"/>
<organism evidence="4 5">
    <name type="scientific">Fraxinus pennsylvanica</name>
    <dbReference type="NCBI Taxonomy" id="56036"/>
    <lineage>
        <taxon>Eukaryota</taxon>
        <taxon>Viridiplantae</taxon>
        <taxon>Streptophyta</taxon>
        <taxon>Embryophyta</taxon>
        <taxon>Tracheophyta</taxon>
        <taxon>Spermatophyta</taxon>
        <taxon>Magnoliopsida</taxon>
        <taxon>eudicotyledons</taxon>
        <taxon>Gunneridae</taxon>
        <taxon>Pentapetalae</taxon>
        <taxon>asterids</taxon>
        <taxon>lamiids</taxon>
        <taxon>Lamiales</taxon>
        <taxon>Oleaceae</taxon>
        <taxon>Oleeae</taxon>
        <taxon>Fraxinus</taxon>
    </lineage>
</organism>
<evidence type="ECO:0000256" key="2">
    <source>
        <dbReference type="ARBA" id="ARBA00022737"/>
    </source>
</evidence>
<reference evidence="4" key="1">
    <citation type="submission" date="2023-05" db="EMBL/GenBank/DDBJ databases">
        <authorList>
            <person name="Huff M."/>
        </authorList>
    </citation>
    <scope>NUCLEOTIDE SEQUENCE</scope>
</reference>
<feature type="repeat" description="PPR" evidence="3">
    <location>
        <begin position="641"/>
        <end position="675"/>
    </location>
</feature>
<dbReference type="Pfam" id="PF01535">
    <property type="entry name" value="PPR"/>
    <property type="match status" value="5"/>
</dbReference>
<evidence type="ECO:0008006" key="6">
    <source>
        <dbReference type="Google" id="ProtNLM"/>
    </source>
</evidence>
<dbReference type="InterPro" id="IPR002885">
    <property type="entry name" value="PPR_rpt"/>
</dbReference>
<dbReference type="SUPFAM" id="SSF81901">
    <property type="entry name" value="HCP-like"/>
    <property type="match status" value="1"/>
</dbReference>
<protein>
    <recommendedName>
        <fullName evidence="6">Pentatricopeptide repeat-containing protein</fullName>
    </recommendedName>
</protein>